<evidence type="ECO:0000256" key="1">
    <source>
        <dbReference type="SAM" id="Phobius"/>
    </source>
</evidence>
<keyword evidence="1" id="KW-0472">Membrane</keyword>
<dbReference type="AlphaFoldDB" id="A0A3R9NFK3"/>
<reference evidence="2 3" key="1">
    <citation type="submission" date="2018-12" db="EMBL/GenBank/DDBJ databases">
        <authorList>
            <person name="Feng G."/>
            <person name="Zhu H."/>
        </authorList>
    </citation>
    <scope>NUCLEOTIDE SEQUENCE [LARGE SCALE GENOMIC DNA]</scope>
    <source>
        <strain evidence="2 3">9PBR-2</strain>
    </source>
</reference>
<protein>
    <submittedName>
        <fullName evidence="2">DUF3592 domain-containing protein</fullName>
    </submittedName>
</protein>
<sequence length="137" mass="15472">MVLILCIFSFATGLAIYQAVQGYQRQKWLLTAGIPAMGRLVDWQVSGSGRSRQRMALVEFRTTDGELIRTATNLNTSAIMGYSAGDALRVRFNAQHPQECIIDEQQLVPLWFKLTLIILLWLLFFAGAGIITWQSRH</sequence>
<proteinExistence type="predicted"/>
<gene>
    <name evidence="2" type="ORF">EI290_10805</name>
</gene>
<name>A0A3R9NFK3_9BACT</name>
<keyword evidence="1" id="KW-1133">Transmembrane helix</keyword>
<dbReference type="RefSeq" id="WP_125429673.1">
    <property type="nucleotide sequence ID" value="NZ_RWIS01000006.1"/>
</dbReference>
<evidence type="ECO:0000313" key="3">
    <source>
        <dbReference type="Proteomes" id="UP000280066"/>
    </source>
</evidence>
<organism evidence="2 3">
    <name type="scientific">Hymenobacter metallilatus</name>
    <dbReference type="NCBI Taxonomy" id="2493666"/>
    <lineage>
        <taxon>Bacteria</taxon>
        <taxon>Pseudomonadati</taxon>
        <taxon>Bacteroidota</taxon>
        <taxon>Cytophagia</taxon>
        <taxon>Cytophagales</taxon>
        <taxon>Hymenobacteraceae</taxon>
        <taxon>Hymenobacter</taxon>
    </lineage>
</organism>
<dbReference type="Proteomes" id="UP000280066">
    <property type="component" value="Unassembled WGS sequence"/>
</dbReference>
<dbReference type="EMBL" id="RWIS01000006">
    <property type="protein sequence ID" value="RSK33195.1"/>
    <property type="molecule type" value="Genomic_DNA"/>
</dbReference>
<feature type="transmembrane region" description="Helical" evidence="1">
    <location>
        <begin position="110"/>
        <end position="133"/>
    </location>
</feature>
<accession>A0A3R9NFK3</accession>
<keyword evidence="1" id="KW-0812">Transmembrane</keyword>
<comment type="caution">
    <text evidence="2">The sequence shown here is derived from an EMBL/GenBank/DDBJ whole genome shotgun (WGS) entry which is preliminary data.</text>
</comment>
<keyword evidence="3" id="KW-1185">Reference proteome</keyword>
<evidence type="ECO:0000313" key="2">
    <source>
        <dbReference type="EMBL" id="RSK33195.1"/>
    </source>
</evidence>
<dbReference type="OrthoDB" id="952978at2"/>